<accession>A0A0F9BU17</accession>
<comment type="caution">
    <text evidence="1">The sequence shown here is derived from an EMBL/GenBank/DDBJ whole genome shotgun (WGS) entry which is preliminary data.</text>
</comment>
<dbReference type="AlphaFoldDB" id="A0A0F9BU17"/>
<proteinExistence type="predicted"/>
<feature type="non-terminal residue" evidence="1">
    <location>
        <position position="37"/>
    </location>
</feature>
<sequence>MRCLVRPTDDQVQKPPEIDQFTASLIAPTPLAPRGLN</sequence>
<organism evidence="1">
    <name type="scientific">marine sediment metagenome</name>
    <dbReference type="NCBI Taxonomy" id="412755"/>
    <lineage>
        <taxon>unclassified sequences</taxon>
        <taxon>metagenomes</taxon>
        <taxon>ecological metagenomes</taxon>
    </lineage>
</organism>
<reference evidence="1" key="1">
    <citation type="journal article" date="2015" name="Nature">
        <title>Complex archaea that bridge the gap between prokaryotes and eukaryotes.</title>
        <authorList>
            <person name="Spang A."/>
            <person name="Saw J.H."/>
            <person name="Jorgensen S.L."/>
            <person name="Zaremba-Niedzwiedzka K."/>
            <person name="Martijn J."/>
            <person name="Lind A.E."/>
            <person name="van Eijk R."/>
            <person name="Schleper C."/>
            <person name="Guy L."/>
            <person name="Ettema T.J."/>
        </authorList>
    </citation>
    <scope>NUCLEOTIDE SEQUENCE</scope>
</reference>
<evidence type="ECO:0000313" key="1">
    <source>
        <dbReference type="EMBL" id="KKL17402.1"/>
    </source>
</evidence>
<gene>
    <name evidence="1" type="ORF">LCGC14_2485900</name>
</gene>
<dbReference type="EMBL" id="LAZR01039272">
    <property type="protein sequence ID" value="KKL17402.1"/>
    <property type="molecule type" value="Genomic_DNA"/>
</dbReference>
<protein>
    <submittedName>
        <fullName evidence="1">Uncharacterized protein</fullName>
    </submittedName>
</protein>
<name>A0A0F9BU17_9ZZZZ</name>